<gene>
    <name evidence="1" type="ORF">L2E82_26763</name>
</gene>
<evidence type="ECO:0000313" key="1">
    <source>
        <dbReference type="EMBL" id="KAI3736776.1"/>
    </source>
</evidence>
<reference evidence="2" key="1">
    <citation type="journal article" date="2022" name="Mol. Ecol. Resour.">
        <title>The genomes of chicory, endive, great burdock and yacon provide insights into Asteraceae palaeo-polyploidization history and plant inulin production.</title>
        <authorList>
            <person name="Fan W."/>
            <person name="Wang S."/>
            <person name="Wang H."/>
            <person name="Wang A."/>
            <person name="Jiang F."/>
            <person name="Liu H."/>
            <person name="Zhao H."/>
            <person name="Xu D."/>
            <person name="Zhang Y."/>
        </authorList>
    </citation>
    <scope>NUCLEOTIDE SEQUENCE [LARGE SCALE GENOMIC DNA]</scope>
    <source>
        <strain evidence="2">cv. Punajuju</strain>
    </source>
</reference>
<dbReference type="EMBL" id="CM042013">
    <property type="protein sequence ID" value="KAI3736776.1"/>
    <property type="molecule type" value="Genomic_DNA"/>
</dbReference>
<comment type="caution">
    <text evidence="1">The sequence shown here is derived from an EMBL/GenBank/DDBJ whole genome shotgun (WGS) entry which is preliminary data.</text>
</comment>
<name>A0ACB9CRB8_CICIN</name>
<proteinExistence type="predicted"/>
<dbReference type="Proteomes" id="UP001055811">
    <property type="component" value="Linkage Group LG05"/>
</dbReference>
<reference evidence="1 2" key="2">
    <citation type="journal article" date="2022" name="Mol. Ecol. Resour.">
        <title>The genomes of chicory, endive, great burdock and yacon provide insights into Asteraceae paleo-polyploidization history and plant inulin production.</title>
        <authorList>
            <person name="Fan W."/>
            <person name="Wang S."/>
            <person name="Wang H."/>
            <person name="Wang A."/>
            <person name="Jiang F."/>
            <person name="Liu H."/>
            <person name="Zhao H."/>
            <person name="Xu D."/>
            <person name="Zhang Y."/>
        </authorList>
    </citation>
    <scope>NUCLEOTIDE SEQUENCE [LARGE SCALE GENOMIC DNA]</scope>
    <source>
        <strain evidence="2">cv. Punajuju</strain>
        <tissue evidence="1">Leaves</tissue>
    </source>
</reference>
<accession>A0ACB9CRB8</accession>
<keyword evidence="2" id="KW-1185">Reference proteome</keyword>
<sequence>MSDASSMPRAERGIPKFPTNDSRAKDSLPWLATGRHFYEVGQIAGDSTCVETTMTGRHFYEVGQIGGGGAPSSEKISNSQSKRGREIMEAKETGFGGSLLVPSVKELVKESPTKVPPRYIRPDQDPPISSSFLSSLPQVPIIDMELLLSENTTDSELEKLDLACRDWGFFQLINHKVSCSLIEKVKKEIQEFLELPMEDKKKYWQKPGDLEGFGQAFVVSEEQKLDWGDMFYMVTLPSHLRKPHLFPNLPLPFRDTLEEYSKEVKNAALETLLFIAKALNMKDEEIKKLFHDGIQMMRMNYYPPCPEPEQVIGLTPHSDAGGITFLLQLNQVEGLQIKKNGIWIPVIPLSNAFIVNIGDILEIVTNGAYKSIQHRAVATFLSPNLDGHVSPAPSVVASERPPKFKRVTVVDYIKNVFSRELNGKSNIEQYYI</sequence>
<organism evidence="1 2">
    <name type="scientific">Cichorium intybus</name>
    <name type="common">Chicory</name>
    <dbReference type="NCBI Taxonomy" id="13427"/>
    <lineage>
        <taxon>Eukaryota</taxon>
        <taxon>Viridiplantae</taxon>
        <taxon>Streptophyta</taxon>
        <taxon>Embryophyta</taxon>
        <taxon>Tracheophyta</taxon>
        <taxon>Spermatophyta</taxon>
        <taxon>Magnoliopsida</taxon>
        <taxon>eudicotyledons</taxon>
        <taxon>Gunneridae</taxon>
        <taxon>Pentapetalae</taxon>
        <taxon>asterids</taxon>
        <taxon>campanulids</taxon>
        <taxon>Asterales</taxon>
        <taxon>Asteraceae</taxon>
        <taxon>Cichorioideae</taxon>
        <taxon>Cichorieae</taxon>
        <taxon>Cichoriinae</taxon>
        <taxon>Cichorium</taxon>
    </lineage>
</organism>
<protein>
    <submittedName>
        <fullName evidence="1">Uncharacterized protein</fullName>
    </submittedName>
</protein>
<evidence type="ECO:0000313" key="2">
    <source>
        <dbReference type="Proteomes" id="UP001055811"/>
    </source>
</evidence>